<dbReference type="AlphaFoldDB" id="A0A210QNF7"/>
<dbReference type="PANTHER" id="PTHR10283:SF82">
    <property type="entry name" value="SOLUTE CARRIER FAMILY 13 MEMBER 2"/>
    <property type="match status" value="1"/>
</dbReference>
<reference evidence="8 9" key="1">
    <citation type="journal article" date="2017" name="Nat. Ecol. Evol.">
        <title>Scallop genome provides insights into evolution of bilaterian karyotype and development.</title>
        <authorList>
            <person name="Wang S."/>
            <person name="Zhang J."/>
            <person name="Jiao W."/>
            <person name="Li J."/>
            <person name="Xun X."/>
            <person name="Sun Y."/>
            <person name="Guo X."/>
            <person name="Huan P."/>
            <person name="Dong B."/>
            <person name="Zhang L."/>
            <person name="Hu X."/>
            <person name="Sun X."/>
            <person name="Wang J."/>
            <person name="Zhao C."/>
            <person name="Wang Y."/>
            <person name="Wang D."/>
            <person name="Huang X."/>
            <person name="Wang R."/>
            <person name="Lv J."/>
            <person name="Li Y."/>
            <person name="Zhang Z."/>
            <person name="Liu B."/>
            <person name="Lu W."/>
            <person name="Hui Y."/>
            <person name="Liang J."/>
            <person name="Zhou Z."/>
            <person name="Hou R."/>
            <person name="Li X."/>
            <person name="Liu Y."/>
            <person name="Li H."/>
            <person name="Ning X."/>
            <person name="Lin Y."/>
            <person name="Zhao L."/>
            <person name="Xing Q."/>
            <person name="Dou J."/>
            <person name="Li Y."/>
            <person name="Mao J."/>
            <person name="Guo H."/>
            <person name="Dou H."/>
            <person name="Li T."/>
            <person name="Mu C."/>
            <person name="Jiang W."/>
            <person name="Fu Q."/>
            <person name="Fu X."/>
            <person name="Miao Y."/>
            <person name="Liu J."/>
            <person name="Yu Q."/>
            <person name="Li R."/>
            <person name="Liao H."/>
            <person name="Li X."/>
            <person name="Kong Y."/>
            <person name="Jiang Z."/>
            <person name="Chourrout D."/>
            <person name="Li R."/>
            <person name="Bao Z."/>
        </authorList>
    </citation>
    <scope>NUCLEOTIDE SEQUENCE [LARGE SCALE GENOMIC DNA]</scope>
    <source>
        <strain evidence="8 9">PY_sf001</strain>
    </source>
</reference>
<feature type="transmembrane region" description="Helical" evidence="7">
    <location>
        <begin position="516"/>
        <end position="535"/>
    </location>
</feature>
<evidence type="ECO:0000313" key="9">
    <source>
        <dbReference type="Proteomes" id="UP000242188"/>
    </source>
</evidence>
<evidence type="ECO:0000256" key="7">
    <source>
        <dbReference type="SAM" id="Phobius"/>
    </source>
</evidence>
<comment type="subcellular location">
    <subcellularLocation>
        <location evidence="1">Membrane</location>
        <topology evidence="1">Multi-pass membrane protein</topology>
    </subcellularLocation>
</comment>
<dbReference type="Pfam" id="PF00939">
    <property type="entry name" value="Na_sulph_symp"/>
    <property type="match status" value="1"/>
</dbReference>
<feature type="transmembrane region" description="Helical" evidence="7">
    <location>
        <begin position="12"/>
        <end position="31"/>
    </location>
</feature>
<feature type="transmembrane region" description="Helical" evidence="7">
    <location>
        <begin position="279"/>
        <end position="301"/>
    </location>
</feature>
<keyword evidence="6 7" id="KW-0472">Membrane</keyword>
<feature type="transmembrane region" description="Helical" evidence="7">
    <location>
        <begin position="337"/>
        <end position="359"/>
    </location>
</feature>
<protein>
    <submittedName>
        <fullName evidence="8">Solute carrier family 13 member 2</fullName>
    </submittedName>
</protein>
<feature type="transmembrane region" description="Helical" evidence="7">
    <location>
        <begin position="474"/>
        <end position="504"/>
    </location>
</feature>
<dbReference type="EMBL" id="NEDP02002708">
    <property type="protein sequence ID" value="OWF50269.1"/>
    <property type="molecule type" value="Genomic_DNA"/>
</dbReference>
<dbReference type="PROSITE" id="PS01271">
    <property type="entry name" value="NA_SULFATE"/>
    <property type="match status" value="1"/>
</dbReference>
<feature type="transmembrane region" description="Helical" evidence="7">
    <location>
        <begin position="238"/>
        <end position="259"/>
    </location>
</feature>
<evidence type="ECO:0000256" key="6">
    <source>
        <dbReference type="ARBA" id="ARBA00023136"/>
    </source>
</evidence>
<keyword evidence="4 7" id="KW-0812">Transmembrane</keyword>
<dbReference type="OrthoDB" id="6493944at2759"/>
<comment type="similarity">
    <text evidence="2">Belongs to the SLC13A/DASS transporter (TC 2.A.47) family. NADC subfamily.</text>
</comment>
<evidence type="ECO:0000313" key="8">
    <source>
        <dbReference type="EMBL" id="OWF50269.1"/>
    </source>
</evidence>
<sequence>MGYTFREFLRDILAIRNVLIVIITPIVLLPIPISIQSKESECAYVVIIMAVYWVTEALPIAVTALLPIILFPMVGMMSAKDVSSKFVNDTTMLFLGGLVIAAAIEHWNIHKRIALRIILIVGSEPHWLMLGMMLPTWFLSMWISNTATTAMMIPIANAVLVQLRDAKQTKDTTTFPEENGIDNKALELEEIAITEKQGEVTLKESDKLDAESPECDDVSEDNKAEAEYLRMCKALSLAIAYSANVGGIGSLTGTGPNIVMKGQSDIVFQKYGAESPVTFATWMQFGLPLSAVCLVILWVWLQIYFMRCKSCFSCFSKQDKSTSRRVTEMLRKAYDELGPITFAQGAVMAHFLLLAILWISRDLGGVGGWGDLFPEKTVTDSTPSILISASLFLFPSEIPSIFRCGKSDDLSTGQNKASEKVAPLLSWKVAEKNIPWGVIWLLGGGFALAEGSQVSGLSAWLGDKLAVFSSFEPWVMNLILCYIVAAATEVTSNTAICTLMMPIMAELALKLGVNPLYLMFPTAIATSFAFMLPVATPPNAVVFSYGYVKVIDMVTAGFFMNIVAVLVLVGATESWGESIFHFHTEPDFFKNSTLTLLNTTVNSTFACLCPTTALPINTT</sequence>
<keyword evidence="3" id="KW-0813">Transport</keyword>
<dbReference type="GO" id="GO:0015141">
    <property type="term" value="F:succinate transmembrane transporter activity"/>
    <property type="evidence" value="ECO:0007669"/>
    <property type="project" value="UniProtKB-ARBA"/>
</dbReference>
<keyword evidence="5 7" id="KW-1133">Transmembrane helix</keyword>
<gene>
    <name evidence="8" type="ORF">KP79_PYT16108</name>
</gene>
<dbReference type="InterPro" id="IPR001898">
    <property type="entry name" value="SLC13A/DASS"/>
</dbReference>
<dbReference type="InterPro" id="IPR031312">
    <property type="entry name" value="Na/sul_symport_CS"/>
</dbReference>
<accession>A0A210QNF7</accession>
<organism evidence="8 9">
    <name type="scientific">Mizuhopecten yessoensis</name>
    <name type="common">Japanese scallop</name>
    <name type="synonym">Patinopecten yessoensis</name>
    <dbReference type="NCBI Taxonomy" id="6573"/>
    <lineage>
        <taxon>Eukaryota</taxon>
        <taxon>Metazoa</taxon>
        <taxon>Spiralia</taxon>
        <taxon>Lophotrochozoa</taxon>
        <taxon>Mollusca</taxon>
        <taxon>Bivalvia</taxon>
        <taxon>Autobranchia</taxon>
        <taxon>Pteriomorphia</taxon>
        <taxon>Pectinida</taxon>
        <taxon>Pectinoidea</taxon>
        <taxon>Pectinidae</taxon>
        <taxon>Mizuhopecten</taxon>
    </lineage>
</organism>
<comment type="caution">
    <text evidence="8">The sequence shown here is derived from an EMBL/GenBank/DDBJ whole genome shotgun (WGS) entry which is preliminary data.</text>
</comment>
<keyword evidence="9" id="KW-1185">Reference proteome</keyword>
<dbReference type="Proteomes" id="UP000242188">
    <property type="component" value="Unassembled WGS sequence"/>
</dbReference>
<evidence type="ECO:0000256" key="2">
    <source>
        <dbReference type="ARBA" id="ARBA00006772"/>
    </source>
</evidence>
<feature type="transmembrane region" description="Helical" evidence="7">
    <location>
        <begin position="139"/>
        <end position="160"/>
    </location>
</feature>
<name>A0A210QNF7_MIZYE</name>
<evidence type="ECO:0000256" key="1">
    <source>
        <dbReference type="ARBA" id="ARBA00004141"/>
    </source>
</evidence>
<evidence type="ECO:0000256" key="4">
    <source>
        <dbReference type="ARBA" id="ARBA00022692"/>
    </source>
</evidence>
<dbReference type="PANTHER" id="PTHR10283">
    <property type="entry name" value="SOLUTE CARRIER FAMILY 13 MEMBER"/>
    <property type="match status" value="1"/>
</dbReference>
<evidence type="ECO:0000256" key="5">
    <source>
        <dbReference type="ARBA" id="ARBA00022989"/>
    </source>
</evidence>
<feature type="transmembrane region" description="Helical" evidence="7">
    <location>
        <begin position="547"/>
        <end position="569"/>
    </location>
</feature>
<evidence type="ECO:0000256" key="3">
    <source>
        <dbReference type="ARBA" id="ARBA00022448"/>
    </source>
</evidence>
<proteinExistence type="inferred from homology"/>
<dbReference type="GO" id="GO:0005886">
    <property type="term" value="C:plasma membrane"/>
    <property type="evidence" value="ECO:0007669"/>
    <property type="project" value="TreeGrafter"/>
</dbReference>
<feature type="transmembrane region" description="Helical" evidence="7">
    <location>
        <begin position="90"/>
        <end position="107"/>
    </location>
</feature>
<dbReference type="CDD" id="cd01115">
    <property type="entry name" value="SLC13_permease"/>
    <property type="match status" value="1"/>
</dbReference>
<feature type="transmembrane region" description="Helical" evidence="7">
    <location>
        <begin position="43"/>
        <end position="70"/>
    </location>
</feature>